<keyword evidence="3" id="KW-1185">Reference proteome</keyword>
<feature type="transmembrane region" description="Helical" evidence="1">
    <location>
        <begin position="147"/>
        <end position="168"/>
    </location>
</feature>
<dbReference type="RefSeq" id="WP_157481087.1">
    <property type="nucleotide sequence ID" value="NZ_WOWP01000001.1"/>
</dbReference>
<organism evidence="2 3">
    <name type="scientific">Flavobacterium rakeshii</name>
    <dbReference type="NCBI Taxonomy" id="1038845"/>
    <lineage>
        <taxon>Bacteria</taxon>
        <taxon>Pseudomonadati</taxon>
        <taxon>Bacteroidota</taxon>
        <taxon>Flavobacteriia</taxon>
        <taxon>Flavobacteriales</taxon>
        <taxon>Flavobacteriaceae</taxon>
        <taxon>Flavobacterium</taxon>
    </lineage>
</organism>
<keyword evidence="1" id="KW-1133">Transmembrane helix</keyword>
<evidence type="ECO:0008006" key="4">
    <source>
        <dbReference type="Google" id="ProtNLM"/>
    </source>
</evidence>
<protein>
    <recommendedName>
        <fullName evidence="4">DUF3592 domain-containing protein</fullName>
    </recommendedName>
</protein>
<reference evidence="2 3" key="1">
    <citation type="submission" date="2019-12" db="EMBL/GenBank/DDBJ databases">
        <authorList>
            <person name="Sun J.-Q."/>
        </authorList>
    </citation>
    <scope>NUCLEOTIDE SEQUENCE [LARGE SCALE GENOMIC DNA]</scope>
    <source>
        <strain evidence="2 3">JCM 17928</strain>
    </source>
</reference>
<evidence type="ECO:0000313" key="3">
    <source>
        <dbReference type="Proteomes" id="UP000433945"/>
    </source>
</evidence>
<dbReference type="EMBL" id="WOWP01000001">
    <property type="protein sequence ID" value="MUV02125.1"/>
    <property type="molecule type" value="Genomic_DNA"/>
</dbReference>
<accession>A0A6N8H936</accession>
<dbReference type="AlphaFoldDB" id="A0A6N8H936"/>
<evidence type="ECO:0000313" key="2">
    <source>
        <dbReference type="EMBL" id="MUV02125.1"/>
    </source>
</evidence>
<comment type="caution">
    <text evidence="2">The sequence shown here is derived from an EMBL/GenBank/DDBJ whole genome shotgun (WGS) entry which is preliminary data.</text>
</comment>
<keyword evidence="1" id="KW-0812">Transmembrane</keyword>
<sequence length="257" mass="29244">MSKRNVSLSVFFKILFGNITNSVLFGFGVVSMAFSFLFIVITSLVVISTNSKNNKDYDDYDVSLILEKGIEVNANVVAIDTIKNIKINERNPLVVVYNYEKDGEWITDRFKTIDHIKTQELFEDGNVPVKYYNGESVIIGLDRYSGIGHIFLFINFGLILWSFLLLYLGGGKPFKTYNLYKTGIVKEAEIDTIVLFPNKGIRVTYHYDLTDGYVAYGNGFSKDYLLLNKESGDKVKIFVDRKKESNSVLVPSYIIIH</sequence>
<evidence type="ECO:0000256" key="1">
    <source>
        <dbReference type="SAM" id="Phobius"/>
    </source>
</evidence>
<dbReference type="Proteomes" id="UP000433945">
    <property type="component" value="Unassembled WGS sequence"/>
</dbReference>
<keyword evidence="1" id="KW-0472">Membrane</keyword>
<feature type="transmembrane region" description="Helical" evidence="1">
    <location>
        <begin position="21"/>
        <end position="47"/>
    </location>
</feature>
<dbReference type="OrthoDB" id="1339184at2"/>
<gene>
    <name evidence="2" type="ORF">GN157_00240</name>
</gene>
<proteinExistence type="predicted"/>
<name>A0A6N8H936_9FLAO</name>